<accession>A0A835DBL3</accession>
<dbReference type="AlphaFoldDB" id="A0A835DBL3"/>
<dbReference type="GO" id="GO:0005576">
    <property type="term" value="C:extracellular region"/>
    <property type="evidence" value="ECO:0007669"/>
    <property type="project" value="UniProtKB-SubCell"/>
</dbReference>
<feature type="chain" id="PRO_5033110879" description="S-protein homolog" evidence="6">
    <location>
        <begin position="32"/>
        <end position="163"/>
    </location>
</feature>
<evidence type="ECO:0000256" key="5">
    <source>
        <dbReference type="ARBA" id="ARBA00022729"/>
    </source>
</evidence>
<feature type="signal peptide" evidence="6">
    <location>
        <begin position="1"/>
        <end position="31"/>
    </location>
</feature>
<evidence type="ECO:0000313" key="7">
    <source>
        <dbReference type="EMBL" id="KAF8394204.1"/>
    </source>
</evidence>
<evidence type="ECO:0000256" key="4">
    <source>
        <dbReference type="ARBA" id="ARBA00022525"/>
    </source>
</evidence>
<dbReference type="Proteomes" id="UP000655225">
    <property type="component" value="Unassembled WGS sequence"/>
</dbReference>
<keyword evidence="8" id="KW-1185">Reference proteome</keyword>
<evidence type="ECO:0000313" key="8">
    <source>
        <dbReference type="Proteomes" id="UP000655225"/>
    </source>
</evidence>
<organism evidence="7 8">
    <name type="scientific">Tetracentron sinense</name>
    <name type="common">Spur-leaf</name>
    <dbReference type="NCBI Taxonomy" id="13715"/>
    <lineage>
        <taxon>Eukaryota</taxon>
        <taxon>Viridiplantae</taxon>
        <taxon>Streptophyta</taxon>
        <taxon>Embryophyta</taxon>
        <taxon>Tracheophyta</taxon>
        <taxon>Spermatophyta</taxon>
        <taxon>Magnoliopsida</taxon>
        <taxon>Trochodendrales</taxon>
        <taxon>Trochodendraceae</taxon>
        <taxon>Tetracentron</taxon>
    </lineage>
</organism>
<evidence type="ECO:0000256" key="3">
    <source>
        <dbReference type="ARBA" id="ARBA00022471"/>
    </source>
</evidence>
<keyword evidence="4 6" id="KW-0964">Secreted</keyword>
<dbReference type="Pfam" id="PF05938">
    <property type="entry name" value="Self-incomp_S1"/>
    <property type="match status" value="1"/>
</dbReference>
<dbReference type="OrthoDB" id="1727555at2759"/>
<evidence type="ECO:0000256" key="6">
    <source>
        <dbReference type="RuleBase" id="RU367044"/>
    </source>
</evidence>
<protein>
    <recommendedName>
        <fullName evidence="6">S-protein homolog</fullName>
    </recommendedName>
</protein>
<keyword evidence="3 6" id="KW-0713">Self-incompatibility</keyword>
<dbReference type="EMBL" id="JABCRI010000014">
    <property type="protein sequence ID" value="KAF8394204.1"/>
    <property type="molecule type" value="Genomic_DNA"/>
</dbReference>
<dbReference type="OMA" id="AYEARTD"/>
<evidence type="ECO:0000256" key="2">
    <source>
        <dbReference type="ARBA" id="ARBA00005581"/>
    </source>
</evidence>
<comment type="subcellular location">
    <subcellularLocation>
        <location evidence="1 6">Secreted</location>
    </subcellularLocation>
</comment>
<reference evidence="7 8" key="1">
    <citation type="submission" date="2020-04" db="EMBL/GenBank/DDBJ databases">
        <title>Plant Genome Project.</title>
        <authorList>
            <person name="Zhang R.-G."/>
        </authorList>
    </citation>
    <scope>NUCLEOTIDE SEQUENCE [LARGE SCALE GENOMIC DNA]</scope>
    <source>
        <strain evidence="7">YNK0</strain>
        <tissue evidence="7">Leaf</tissue>
    </source>
</reference>
<comment type="similarity">
    <text evidence="2 6">Belongs to the plant self-incompatibility (S1) protein family.</text>
</comment>
<comment type="caution">
    <text evidence="7">The sequence shown here is derived from an EMBL/GenBank/DDBJ whole genome shotgun (WGS) entry which is preliminary data.</text>
</comment>
<name>A0A835DBL3_TETSI</name>
<dbReference type="GO" id="GO:0060320">
    <property type="term" value="P:rejection of self pollen"/>
    <property type="evidence" value="ECO:0007669"/>
    <property type="project" value="UniProtKB-KW"/>
</dbReference>
<proteinExistence type="inferred from homology"/>
<dbReference type="PANTHER" id="PTHR31232">
    <property type="match status" value="1"/>
</dbReference>
<evidence type="ECO:0000256" key="1">
    <source>
        <dbReference type="ARBA" id="ARBA00004613"/>
    </source>
</evidence>
<gene>
    <name evidence="7" type="ORF">HHK36_020411</name>
</gene>
<dbReference type="PANTHER" id="PTHR31232:SF18">
    <property type="entry name" value="S-PROTEIN HOMOLOG"/>
    <property type="match status" value="1"/>
</dbReference>
<dbReference type="InterPro" id="IPR010264">
    <property type="entry name" value="Self-incomp_S1"/>
</dbReference>
<sequence length="163" mass="18261">MNTITPPKMTSSTSYVLILVIALALSQCVVGKFHVHVQNQLGEGTTLVLHCQSKDDDLGVHLLGFYEEFQWSFDVNIWGNTLFYCDFVFGNVQGHYNIFVSDRDAHDARCDGGCFWGVRPDGLYFLQNQVMTTLSEEVLGLIIGLEIASKVWNTNVDSFAQES</sequence>
<keyword evidence="5 6" id="KW-0732">Signal</keyword>